<dbReference type="EMBL" id="FNES01000001">
    <property type="protein sequence ID" value="SDI79457.1"/>
    <property type="molecule type" value="Genomic_DNA"/>
</dbReference>
<evidence type="ECO:0000259" key="7">
    <source>
        <dbReference type="PROSITE" id="PS50850"/>
    </source>
</evidence>
<name>A0A1G8NH91_9GAMM</name>
<proteinExistence type="predicted"/>
<evidence type="ECO:0000256" key="2">
    <source>
        <dbReference type="ARBA" id="ARBA00022448"/>
    </source>
</evidence>
<feature type="transmembrane region" description="Helical" evidence="6">
    <location>
        <begin position="54"/>
        <end position="73"/>
    </location>
</feature>
<feature type="transmembrane region" description="Helical" evidence="6">
    <location>
        <begin position="263"/>
        <end position="284"/>
    </location>
</feature>
<evidence type="ECO:0000313" key="9">
    <source>
        <dbReference type="Proteomes" id="UP000198525"/>
    </source>
</evidence>
<dbReference type="Proteomes" id="UP000198525">
    <property type="component" value="Unassembled WGS sequence"/>
</dbReference>
<evidence type="ECO:0000313" key="8">
    <source>
        <dbReference type="EMBL" id="SDI79457.1"/>
    </source>
</evidence>
<dbReference type="InterPro" id="IPR004752">
    <property type="entry name" value="AmpG_permease/AT-1"/>
</dbReference>
<evidence type="ECO:0000256" key="3">
    <source>
        <dbReference type="ARBA" id="ARBA00022692"/>
    </source>
</evidence>
<dbReference type="InterPro" id="IPR020846">
    <property type="entry name" value="MFS_dom"/>
</dbReference>
<evidence type="ECO:0000256" key="6">
    <source>
        <dbReference type="SAM" id="Phobius"/>
    </source>
</evidence>
<feature type="transmembrane region" description="Helical" evidence="6">
    <location>
        <begin position="329"/>
        <end position="350"/>
    </location>
</feature>
<dbReference type="GO" id="GO:0022857">
    <property type="term" value="F:transmembrane transporter activity"/>
    <property type="evidence" value="ECO:0007669"/>
    <property type="project" value="InterPro"/>
</dbReference>
<dbReference type="InterPro" id="IPR011701">
    <property type="entry name" value="MFS"/>
</dbReference>
<dbReference type="RefSeq" id="WP_089682405.1">
    <property type="nucleotide sequence ID" value="NZ_FNES01000001.1"/>
</dbReference>
<feature type="transmembrane region" description="Helical" evidence="6">
    <location>
        <begin position="186"/>
        <end position="204"/>
    </location>
</feature>
<keyword evidence="2" id="KW-0813">Transport</keyword>
<dbReference type="OrthoDB" id="9787815at2"/>
<dbReference type="GO" id="GO:0016020">
    <property type="term" value="C:membrane"/>
    <property type="evidence" value="ECO:0007669"/>
    <property type="project" value="UniProtKB-SubCell"/>
</dbReference>
<keyword evidence="3 6" id="KW-0812">Transmembrane</keyword>
<feature type="transmembrane region" description="Helical" evidence="6">
    <location>
        <begin position="119"/>
        <end position="140"/>
    </location>
</feature>
<accession>A0A1G8NH91</accession>
<dbReference type="Gene3D" id="1.20.1250.20">
    <property type="entry name" value="MFS general substrate transporter like domains"/>
    <property type="match status" value="2"/>
</dbReference>
<reference evidence="8 9" key="1">
    <citation type="submission" date="2016-10" db="EMBL/GenBank/DDBJ databases">
        <authorList>
            <person name="de Groot N.N."/>
        </authorList>
    </citation>
    <scope>NUCLEOTIDE SEQUENCE [LARGE SCALE GENOMIC DNA]</scope>
    <source>
        <strain evidence="8 9">CGMCC 1.6133</strain>
    </source>
</reference>
<keyword evidence="5 6" id="KW-0472">Membrane</keyword>
<dbReference type="PROSITE" id="PS50850">
    <property type="entry name" value="MFS"/>
    <property type="match status" value="1"/>
</dbReference>
<feature type="transmembrane region" description="Helical" evidence="6">
    <location>
        <begin position="161"/>
        <end position="180"/>
    </location>
</feature>
<evidence type="ECO:0000256" key="4">
    <source>
        <dbReference type="ARBA" id="ARBA00022989"/>
    </source>
</evidence>
<dbReference type="SUPFAM" id="SSF103473">
    <property type="entry name" value="MFS general substrate transporter"/>
    <property type="match status" value="1"/>
</dbReference>
<feature type="domain" description="Major facilitator superfamily (MFS) profile" evidence="7">
    <location>
        <begin position="21"/>
        <end position="445"/>
    </location>
</feature>
<dbReference type="PANTHER" id="PTHR12778:SF10">
    <property type="entry name" value="MAJOR FACILITATOR SUPERFAMILY DOMAIN-CONTAINING PROTEIN 3"/>
    <property type="match status" value="1"/>
</dbReference>
<keyword evidence="4 6" id="KW-1133">Transmembrane helix</keyword>
<feature type="transmembrane region" description="Helical" evidence="6">
    <location>
        <begin position="392"/>
        <end position="416"/>
    </location>
</feature>
<feature type="transmembrane region" description="Helical" evidence="6">
    <location>
        <begin position="12"/>
        <end position="34"/>
    </location>
</feature>
<protein>
    <submittedName>
        <fullName evidence="8">MFS transporter, PAT family, beta-lactamase induction signal transducer AmpG</fullName>
    </submittedName>
</protein>
<evidence type="ECO:0000256" key="5">
    <source>
        <dbReference type="ARBA" id="ARBA00023136"/>
    </source>
</evidence>
<dbReference type="AlphaFoldDB" id="A0A1G8NH91"/>
<feature type="transmembrane region" description="Helical" evidence="6">
    <location>
        <begin position="94"/>
        <end position="113"/>
    </location>
</feature>
<sequence length="455" mass="48105">MTSPVAQRSWRAALAIYLRAPVITMLFLGFSAGLPFLLVFSTLSAWLRSDGVEVAAIGFFSWIGILYSIKFFWAPVVDRLALPLLTRALGQRRGWMLLAQVMIAAGLVGLASIEPAGNLPLVAVCALLVAFGSATQDIAIDAFRIESAPDDIQAAMASTYIIGYRGGLLAAGAGALYVASWLSWEAAYLTMAALVGVGMITALVRPEPPRLSLTTQLIHEPRVRAFIRATRGKPKALRRLGAWLIGAVVCPFTDFFTRHRQKALWLLLFIAVFRISDLAMASMANPLYIDLGFSLATIANVTNVFGIAMSIGGGILGGLLVARYGIGPILILGAVAATLTNLLFTALALAGESLPFLVATIVGDNLANGLASAVFIAFLSTLTSRAYTATQYALFSSLMTLPGKFLSGFGGLVVAAEGYAPFFLIASALGIPAVLLAIWVSRDPALVPPPTPRTA</sequence>
<dbReference type="Pfam" id="PF07690">
    <property type="entry name" value="MFS_1"/>
    <property type="match status" value="1"/>
</dbReference>
<dbReference type="STRING" id="376427.SAMN04487954_101329"/>
<feature type="transmembrane region" description="Helical" evidence="6">
    <location>
        <begin position="422"/>
        <end position="440"/>
    </location>
</feature>
<feature type="transmembrane region" description="Helical" evidence="6">
    <location>
        <begin position="304"/>
        <end position="322"/>
    </location>
</feature>
<dbReference type="NCBIfam" id="TIGR00901">
    <property type="entry name" value="2A0125"/>
    <property type="match status" value="1"/>
</dbReference>
<comment type="subcellular location">
    <subcellularLocation>
        <location evidence="1">Membrane</location>
        <topology evidence="1">Multi-pass membrane protein</topology>
    </subcellularLocation>
</comment>
<dbReference type="InterPro" id="IPR036259">
    <property type="entry name" value="MFS_trans_sf"/>
</dbReference>
<gene>
    <name evidence="8" type="ORF">SAMN04487954_101329</name>
</gene>
<evidence type="ECO:0000256" key="1">
    <source>
        <dbReference type="ARBA" id="ARBA00004141"/>
    </source>
</evidence>
<organism evidence="8 9">
    <name type="scientific">Billgrantia gudaonensis</name>
    <dbReference type="NCBI Taxonomy" id="376427"/>
    <lineage>
        <taxon>Bacteria</taxon>
        <taxon>Pseudomonadati</taxon>
        <taxon>Pseudomonadota</taxon>
        <taxon>Gammaproteobacteria</taxon>
        <taxon>Oceanospirillales</taxon>
        <taxon>Halomonadaceae</taxon>
        <taxon>Billgrantia</taxon>
    </lineage>
</organism>
<feature type="transmembrane region" description="Helical" evidence="6">
    <location>
        <begin position="356"/>
        <end position="380"/>
    </location>
</feature>
<dbReference type="PANTHER" id="PTHR12778">
    <property type="entry name" value="SOLUTE CARRIER FAMILY 33 ACETYL-COA TRANSPORTER -RELATED"/>
    <property type="match status" value="1"/>
</dbReference>
<keyword evidence="9" id="KW-1185">Reference proteome</keyword>